<dbReference type="AlphaFoldDB" id="A0A914QCC5"/>
<accession>A0A914QCC5</accession>
<proteinExistence type="predicted"/>
<evidence type="ECO:0000313" key="2">
    <source>
        <dbReference type="WBParaSite" id="PDA_v2.g29344.t1"/>
    </source>
</evidence>
<organism evidence="1 2">
    <name type="scientific">Panagrolaimus davidi</name>
    <dbReference type="NCBI Taxonomy" id="227884"/>
    <lineage>
        <taxon>Eukaryota</taxon>
        <taxon>Metazoa</taxon>
        <taxon>Ecdysozoa</taxon>
        <taxon>Nematoda</taxon>
        <taxon>Chromadorea</taxon>
        <taxon>Rhabditida</taxon>
        <taxon>Tylenchina</taxon>
        <taxon>Panagrolaimomorpha</taxon>
        <taxon>Panagrolaimoidea</taxon>
        <taxon>Panagrolaimidae</taxon>
        <taxon>Panagrolaimus</taxon>
    </lineage>
</organism>
<dbReference type="WBParaSite" id="PDA_v2.g29344.t1">
    <property type="protein sequence ID" value="PDA_v2.g29344.t1"/>
    <property type="gene ID" value="PDA_v2.g29344"/>
</dbReference>
<protein>
    <submittedName>
        <fullName evidence="2">Uncharacterized protein</fullName>
    </submittedName>
</protein>
<dbReference type="Proteomes" id="UP000887578">
    <property type="component" value="Unplaced"/>
</dbReference>
<reference evidence="2" key="1">
    <citation type="submission" date="2022-11" db="UniProtKB">
        <authorList>
            <consortium name="WormBaseParasite"/>
        </authorList>
    </citation>
    <scope>IDENTIFICATION</scope>
</reference>
<name>A0A914QCC5_9BILA</name>
<keyword evidence="1" id="KW-1185">Reference proteome</keyword>
<sequence>MITPGKTSMKNNNTISLHIAAYEGYNESCSTDKRLAETLAKLKLGHGQIGKVNGNLSSAIQHAFEFPRQQTDGSREPAIMQFKVSQRLLDTLSSTSNSGLSPASPLVVATSAEVVPNSQINDALPAEVVRASQNSEFSCFSFKISSNY</sequence>
<evidence type="ECO:0000313" key="1">
    <source>
        <dbReference type="Proteomes" id="UP000887578"/>
    </source>
</evidence>